<dbReference type="Pfam" id="PF07393">
    <property type="entry name" value="Sec10_HB"/>
    <property type="match status" value="1"/>
</dbReference>
<proteinExistence type="predicted"/>
<dbReference type="InterPro" id="IPR048627">
    <property type="entry name" value="Sec10_HB"/>
</dbReference>
<dbReference type="PANTHER" id="PTHR12100:SF0">
    <property type="entry name" value="EXOCYST COMPLEX COMPONENT 5"/>
    <property type="match status" value="1"/>
</dbReference>
<dbReference type="EMBL" id="SELW01000055">
    <property type="protein sequence ID" value="TID31033.1"/>
    <property type="molecule type" value="Genomic_DNA"/>
</dbReference>
<evidence type="ECO:0000313" key="2">
    <source>
        <dbReference type="EMBL" id="TID31033.1"/>
    </source>
</evidence>
<gene>
    <name evidence="2" type="ORF">CANINC_000394</name>
</gene>
<name>A0A4T0X6R3_9ASCO</name>
<dbReference type="InterPro" id="IPR009976">
    <property type="entry name" value="Sec10-like"/>
</dbReference>
<sequence length="623" mass="71445">MQNNVKQHVSGDFWNQLRNPIEYSGELDKASVELLTTAKDTIISEIDSITTIFLDNSKNAFLTLVSKIIENIIEPRLKFLLSSANAQSRLCYLRTLQLFHNGFNNILLNTLMSSLLNKDIDLTFEFEKLSIKTFSTYISDNSYFSLEKENLKSLIDALILPFETANKDAYKDHKLTDKIEQFKQKGGQITDDNCEITITTNGGNDSLIEASKPSATSSTSSKHTFDLYLPDKRIIKDKMKNAKRYVSTSKNLKKVSGVSSFIKLNEKYSFFDKSKSSKQRNDIETSLIESIPEVTVTNESKSVLSLQVTQNIYKLVLEALTRSIDLFPSQMSAYAVEIFNIMSYKVGPSYIALGLESLYHTYVEPHLNNRGVFSRGSNMNIDLKFLSQFYYVFAQVYLFSTVVKKSFYPLTTSEQEAQSISDTFNEFLKDVEIGINIIITDTIEIMKDTINSTLTKQSVTDYATYSGTERTQTADVLSQYMERVLRIVLHELNFDPVLKIRFVSKLSDYFLSALILHLSHLKVTMDGFTTLTHDLAQYILIFSNLKVDDFESNDDDNKWEKEQLDQIQSAYKILNELPGLYTCQPESLREFCKEGQLSHLKNEVIKNFISNREDFQEWFYSHI</sequence>
<dbReference type="Proteomes" id="UP000307173">
    <property type="component" value="Unassembled WGS sequence"/>
</dbReference>
<accession>A0A4T0X6R3</accession>
<dbReference type="OrthoDB" id="125856at2759"/>
<evidence type="ECO:0000313" key="3">
    <source>
        <dbReference type="Proteomes" id="UP000307173"/>
    </source>
</evidence>
<dbReference type="STRING" id="52247.A0A4T0X6R3"/>
<dbReference type="GO" id="GO:0006887">
    <property type="term" value="P:exocytosis"/>
    <property type="evidence" value="ECO:0007669"/>
    <property type="project" value="TreeGrafter"/>
</dbReference>
<comment type="caution">
    <text evidence="2">The sequence shown here is derived from an EMBL/GenBank/DDBJ whole genome shotgun (WGS) entry which is preliminary data.</text>
</comment>
<dbReference type="GO" id="GO:0000145">
    <property type="term" value="C:exocyst"/>
    <property type="evidence" value="ECO:0007669"/>
    <property type="project" value="TreeGrafter"/>
</dbReference>
<organism evidence="2 3">
    <name type="scientific">Pichia inconspicua</name>
    <dbReference type="NCBI Taxonomy" id="52247"/>
    <lineage>
        <taxon>Eukaryota</taxon>
        <taxon>Fungi</taxon>
        <taxon>Dikarya</taxon>
        <taxon>Ascomycota</taxon>
        <taxon>Saccharomycotina</taxon>
        <taxon>Pichiomycetes</taxon>
        <taxon>Pichiales</taxon>
        <taxon>Pichiaceae</taxon>
        <taxon>Pichia</taxon>
    </lineage>
</organism>
<evidence type="ECO:0000259" key="1">
    <source>
        <dbReference type="Pfam" id="PF07393"/>
    </source>
</evidence>
<dbReference type="GO" id="GO:0006893">
    <property type="term" value="P:Golgi to plasma membrane transport"/>
    <property type="evidence" value="ECO:0007669"/>
    <property type="project" value="TreeGrafter"/>
</dbReference>
<feature type="domain" description="Exocyst complex component Sec10-like alpha-helical bundle" evidence="1">
    <location>
        <begin position="9"/>
        <end position="616"/>
    </location>
</feature>
<protein>
    <recommendedName>
        <fullName evidence="1">Exocyst complex component Sec10-like alpha-helical bundle domain-containing protein</fullName>
    </recommendedName>
</protein>
<dbReference type="PANTHER" id="PTHR12100">
    <property type="entry name" value="SEC10"/>
    <property type="match status" value="1"/>
</dbReference>
<keyword evidence="3" id="KW-1185">Reference proteome</keyword>
<dbReference type="AlphaFoldDB" id="A0A4T0X6R3"/>
<reference evidence="2 3" key="1">
    <citation type="journal article" date="2019" name="Front. Genet.">
        <title>Whole-Genome Sequencing of the Opportunistic Yeast Pathogen Candida inconspicua Uncovers Its Hybrid Origin.</title>
        <authorList>
            <person name="Mixao V."/>
            <person name="Hansen A.P."/>
            <person name="Saus E."/>
            <person name="Boekhout T."/>
            <person name="Lass-Florl C."/>
            <person name="Gabaldon T."/>
        </authorList>
    </citation>
    <scope>NUCLEOTIDE SEQUENCE [LARGE SCALE GENOMIC DNA]</scope>
    <source>
        <strain evidence="2 3">CBS 180</strain>
    </source>
</reference>